<comment type="caution">
    <text evidence="1">The sequence shown here is derived from an EMBL/GenBank/DDBJ whole genome shotgun (WGS) entry which is preliminary data.</text>
</comment>
<protein>
    <submittedName>
        <fullName evidence="1">Uncharacterized protein</fullName>
    </submittedName>
</protein>
<organism evidence="1 2">
    <name type="scientific">Nonomuraea antimicrobica</name>
    <dbReference type="NCBI Taxonomy" id="561173"/>
    <lineage>
        <taxon>Bacteria</taxon>
        <taxon>Bacillati</taxon>
        <taxon>Actinomycetota</taxon>
        <taxon>Actinomycetes</taxon>
        <taxon>Streptosporangiales</taxon>
        <taxon>Streptosporangiaceae</taxon>
        <taxon>Nonomuraea</taxon>
    </lineage>
</organism>
<evidence type="ECO:0000313" key="1">
    <source>
        <dbReference type="EMBL" id="GAA3696361.1"/>
    </source>
</evidence>
<name>A0ABP7CU24_9ACTN</name>
<dbReference type="SUPFAM" id="SSF82607">
    <property type="entry name" value="YbaB-like"/>
    <property type="match status" value="1"/>
</dbReference>
<reference evidence="2" key="1">
    <citation type="journal article" date="2019" name="Int. J. Syst. Evol. Microbiol.">
        <title>The Global Catalogue of Microorganisms (GCM) 10K type strain sequencing project: providing services to taxonomists for standard genome sequencing and annotation.</title>
        <authorList>
            <consortium name="The Broad Institute Genomics Platform"/>
            <consortium name="The Broad Institute Genome Sequencing Center for Infectious Disease"/>
            <person name="Wu L."/>
            <person name="Ma J."/>
        </authorList>
    </citation>
    <scope>NUCLEOTIDE SEQUENCE [LARGE SCALE GENOMIC DNA]</scope>
    <source>
        <strain evidence="2">JCM 16904</strain>
    </source>
</reference>
<dbReference type="InterPro" id="IPR036894">
    <property type="entry name" value="YbaB-like_sf"/>
</dbReference>
<evidence type="ECO:0000313" key="2">
    <source>
        <dbReference type="Proteomes" id="UP001500902"/>
    </source>
</evidence>
<dbReference type="EMBL" id="BAAAZP010000149">
    <property type="protein sequence ID" value="GAA3696361.1"/>
    <property type="molecule type" value="Genomic_DNA"/>
</dbReference>
<dbReference type="Pfam" id="PF02575">
    <property type="entry name" value="YbaB_DNA_bd"/>
    <property type="match status" value="1"/>
</dbReference>
<accession>A0ABP7CU24</accession>
<sequence>MSPRATFAIFCVADWAIVIVPTTWSHVTPITPSPQDDVELAEQILRRGREVTRRIQQARAQVADVTGQAEGADGMVKAISDGRGVITELSLNPRAMRLGHLALGEQVTAVLQQAQRDAERQTQEIVDGALADTADLPRRLDETFIRERLEQIARDFL</sequence>
<proteinExistence type="predicted"/>
<keyword evidence="2" id="KW-1185">Reference proteome</keyword>
<dbReference type="Gene3D" id="3.30.1310.10">
    <property type="entry name" value="Nucleoid-associated protein YbaB-like domain"/>
    <property type="match status" value="1"/>
</dbReference>
<gene>
    <name evidence="1" type="ORF">GCM10022224_072490</name>
</gene>
<dbReference type="InterPro" id="IPR004401">
    <property type="entry name" value="YbaB/EbfC"/>
</dbReference>
<dbReference type="Proteomes" id="UP001500902">
    <property type="component" value="Unassembled WGS sequence"/>
</dbReference>